<reference evidence="3" key="1">
    <citation type="submission" date="2025-08" db="UniProtKB">
        <authorList>
            <consortium name="RefSeq"/>
        </authorList>
    </citation>
    <scope>IDENTIFICATION</scope>
    <source>
        <tissue evidence="3">Whole larval tissue</tissue>
    </source>
</reference>
<proteinExistence type="predicted"/>
<sequence length="203" mass="22886">METLKEDRLTAETSRVGVRPPPFWPDDPEMWFAQMECQFALANVTVDLTKYYQVVSALEHRYATEVKDIITNPPAVNKYDKLKSELIKRLSASRERKVKQLLMHEELGDRKPSQFLRHLRHLAGPSVPEDFLRTLWSNRLPTNLQAVVASQPDLPLDKLADLADTVNEIAPAGPMQVASIAQSGTATLIKEMAGQIAELTRQI</sequence>
<dbReference type="AlphaFoldDB" id="A0A9R0F350"/>
<dbReference type="Pfam" id="PF23055">
    <property type="entry name" value="DUF7041"/>
    <property type="match status" value="1"/>
</dbReference>
<gene>
    <name evidence="3" type="primary">LOC118280877</name>
</gene>
<name>A0A9R0F350_SPOFR</name>
<organism evidence="2 3">
    <name type="scientific">Spodoptera frugiperda</name>
    <name type="common">Fall armyworm</name>
    <dbReference type="NCBI Taxonomy" id="7108"/>
    <lineage>
        <taxon>Eukaryota</taxon>
        <taxon>Metazoa</taxon>
        <taxon>Ecdysozoa</taxon>
        <taxon>Arthropoda</taxon>
        <taxon>Hexapoda</taxon>
        <taxon>Insecta</taxon>
        <taxon>Pterygota</taxon>
        <taxon>Neoptera</taxon>
        <taxon>Endopterygota</taxon>
        <taxon>Lepidoptera</taxon>
        <taxon>Glossata</taxon>
        <taxon>Ditrysia</taxon>
        <taxon>Noctuoidea</taxon>
        <taxon>Noctuidae</taxon>
        <taxon>Amphipyrinae</taxon>
        <taxon>Spodoptera</taxon>
    </lineage>
</organism>
<feature type="domain" description="DUF7041" evidence="1">
    <location>
        <begin position="21"/>
        <end position="102"/>
    </location>
</feature>
<accession>A0A9R0F350</accession>
<dbReference type="InterPro" id="IPR055469">
    <property type="entry name" value="DUF7041"/>
</dbReference>
<evidence type="ECO:0000313" key="2">
    <source>
        <dbReference type="Proteomes" id="UP000829999"/>
    </source>
</evidence>
<dbReference type="RefSeq" id="XP_050557405.1">
    <property type="nucleotide sequence ID" value="XM_050701448.1"/>
</dbReference>
<dbReference type="OrthoDB" id="6260718at2759"/>
<evidence type="ECO:0000259" key="1">
    <source>
        <dbReference type="Pfam" id="PF23055"/>
    </source>
</evidence>
<dbReference type="PANTHER" id="PTHR33327">
    <property type="entry name" value="ENDONUCLEASE"/>
    <property type="match status" value="1"/>
</dbReference>
<evidence type="ECO:0000313" key="3">
    <source>
        <dbReference type="RefSeq" id="XP_050557405.1"/>
    </source>
</evidence>
<dbReference type="PANTHER" id="PTHR33327:SF3">
    <property type="entry name" value="RNA-DIRECTED DNA POLYMERASE"/>
    <property type="match status" value="1"/>
</dbReference>
<dbReference type="Proteomes" id="UP000829999">
    <property type="component" value="Chromosome 20"/>
</dbReference>
<protein>
    <submittedName>
        <fullName evidence="3">Uncharacterized protein LOC118280877</fullName>
    </submittedName>
</protein>
<keyword evidence="2" id="KW-1185">Reference proteome</keyword>
<dbReference type="GeneID" id="118280877"/>